<dbReference type="STRING" id="1182542.W9YBW7"/>
<protein>
    <recommendedName>
        <fullName evidence="7">Oxidoreductase</fullName>
    </recommendedName>
</protein>
<dbReference type="Proteomes" id="UP000019478">
    <property type="component" value="Unassembled WGS sequence"/>
</dbReference>
<evidence type="ECO:0000256" key="2">
    <source>
        <dbReference type="ARBA" id="ARBA00022857"/>
    </source>
</evidence>
<dbReference type="InterPro" id="IPR002347">
    <property type="entry name" value="SDR_fam"/>
</dbReference>
<keyword evidence="3" id="KW-0560">Oxidoreductase</keyword>
<dbReference type="GO" id="GO:0016616">
    <property type="term" value="F:oxidoreductase activity, acting on the CH-OH group of donors, NAD or NADP as acceptor"/>
    <property type="evidence" value="ECO:0007669"/>
    <property type="project" value="UniProtKB-ARBA"/>
</dbReference>
<evidence type="ECO:0000313" key="6">
    <source>
        <dbReference type="Proteomes" id="UP000019478"/>
    </source>
</evidence>
<dbReference type="SUPFAM" id="SSF51735">
    <property type="entry name" value="NAD(P)-binding Rossmann-fold domains"/>
    <property type="match status" value="1"/>
</dbReference>
<dbReference type="PANTHER" id="PTHR43008">
    <property type="entry name" value="BENZIL REDUCTASE"/>
    <property type="match status" value="1"/>
</dbReference>
<proteinExistence type="inferred from homology"/>
<evidence type="ECO:0000313" key="5">
    <source>
        <dbReference type="EMBL" id="EXJ86761.1"/>
    </source>
</evidence>
<evidence type="ECO:0000256" key="3">
    <source>
        <dbReference type="ARBA" id="ARBA00023002"/>
    </source>
</evidence>
<keyword evidence="2" id="KW-0521">NADP</keyword>
<dbReference type="FunFam" id="3.40.50.720:FF:000084">
    <property type="entry name" value="Short-chain dehydrogenase reductase"/>
    <property type="match status" value="1"/>
</dbReference>
<dbReference type="Pfam" id="PF13561">
    <property type="entry name" value="adh_short_C2"/>
    <property type="match status" value="1"/>
</dbReference>
<dbReference type="PANTHER" id="PTHR43008:SF4">
    <property type="entry name" value="CHAIN DEHYDROGENASE, PUTATIVE (AFU_ORTHOLOGUE AFUA_4G08710)-RELATED"/>
    <property type="match status" value="1"/>
</dbReference>
<comment type="similarity">
    <text evidence="1">Belongs to the short-chain dehydrogenases/reductases (SDR) family.</text>
</comment>
<evidence type="ECO:0000256" key="4">
    <source>
        <dbReference type="SAM" id="MobiDB-lite"/>
    </source>
</evidence>
<dbReference type="RefSeq" id="XP_007732040.1">
    <property type="nucleotide sequence ID" value="XM_007733850.1"/>
</dbReference>
<keyword evidence="6" id="KW-1185">Reference proteome</keyword>
<reference evidence="5 6" key="1">
    <citation type="submission" date="2013-03" db="EMBL/GenBank/DDBJ databases">
        <title>The Genome Sequence of Capronia epimyces CBS 606.96.</title>
        <authorList>
            <consortium name="The Broad Institute Genomics Platform"/>
            <person name="Cuomo C."/>
            <person name="de Hoog S."/>
            <person name="Gorbushina A."/>
            <person name="Walker B."/>
            <person name="Young S.K."/>
            <person name="Zeng Q."/>
            <person name="Gargeya S."/>
            <person name="Fitzgerald M."/>
            <person name="Haas B."/>
            <person name="Abouelleil A."/>
            <person name="Allen A.W."/>
            <person name="Alvarado L."/>
            <person name="Arachchi H.M."/>
            <person name="Berlin A.M."/>
            <person name="Chapman S.B."/>
            <person name="Gainer-Dewar J."/>
            <person name="Goldberg J."/>
            <person name="Griggs A."/>
            <person name="Gujja S."/>
            <person name="Hansen M."/>
            <person name="Howarth C."/>
            <person name="Imamovic A."/>
            <person name="Ireland A."/>
            <person name="Larimer J."/>
            <person name="McCowan C."/>
            <person name="Murphy C."/>
            <person name="Pearson M."/>
            <person name="Poon T.W."/>
            <person name="Priest M."/>
            <person name="Roberts A."/>
            <person name="Saif S."/>
            <person name="Shea T."/>
            <person name="Sisk P."/>
            <person name="Sykes S."/>
            <person name="Wortman J."/>
            <person name="Nusbaum C."/>
            <person name="Birren B."/>
        </authorList>
    </citation>
    <scope>NUCLEOTIDE SEQUENCE [LARGE SCALE GENOMIC DNA]</scope>
    <source>
        <strain evidence="5 6">CBS 606.96</strain>
    </source>
</reference>
<gene>
    <name evidence="5" type="ORF">A1O3_03715</name>
</gene>
<dbReference type="GeneID" id="19167840"/>
<dbReference type="InterPro" id="IPR020904">
    <property type="entry name" value="Sc_DH/Rdtase_CS"/>
</dbReference>
<dbReference type="HOGENOM" id="CLU_010194_1_1_1"/>
<evidence type="ECO:0000256" key="1">
    <source>
        <dbReference type="ARBA" id="ARBA00006484"/>
    </source>
</evidence>
<dbReference type="PROSITE" id="PS00061">
    <property type="entry name" value="ADH_SHORT"/>
    <property type="match status" value="1"/>
</dbReference>
<dbReference type="GO" id="GO:0050664">
    <property type="term" value="F:oxidoreductase activity, acting on NAD(P)H, oxygen as acceptor"/>
    <property type="evidence" value="ECO:0007669"/>
    <property type="project" value="TreeGrafter"/>
</dbReference>
<dbReference type="EMBL" id="AMGY01000003">
    <property type="protein sequence ID" value="EXJ86761.1"/>
    <property type="molecule type" value="Genomic_DNA"/>
</dbReference>
<organism evidence="5 6">
    <name type="scientific">Capronia epimyces CBS 606.96</name>
    <dbReference type="NCBI Taxonomy" id="1182542"/>
    <lineage>
        <taxon>Eukaryota</taxon>
        <taxon>Fungi</taxon>
        <taxon>Dikarya</taxon>
        <taxon>Ascomycota</taxon>
        <taxon>Pezizomycotina</taxon>
        <taxon>Eurotiomycetes</taxon>
        <taxon>Chaetothyriomycetidae</taxon>
        <taxon>Chaetothyriales</taxon>
        <taxon>Herpotrichiellaceae</taxon>
        <taxon>Capronia</taxon>
    </lineage>
</organism>
<sequence>MVHSNGDIPLTNGGVAATNGTKSTNGMPLASQSLNVTLKDKVIAITGANQGIGLALAEACLANAASRVYSLDIKDPGKEFLELQSKHPGALEHIKVDVTNQAEVESSLDAIVEATHRLDGLVANAGITAHKSALDFSQAEVERLWKINVMGTWNCATAAARMFLKLNTKGSIVMTASMASYGANKASMLIGSQTVPSTPYSATKAAIRSMAKTMAMEWADHSIRVNSVSPGFILTELSYHVRDAPDWDTKMKYWRGMPRLALPQELGGAYVYLLSDSASYTTGIDIPVAGSVGAW</sequence>
<dbReference type="InterPro" id="IPR036291">
    <property type="entry name" value="NAD(P)-bd_dom_sf"/>
</dbReference>
<dbReference type="PRINTS" id="PR00081">
    <property type="entry name" value="GDHRDH"/>
</dbReference>
<dbReference type="AlphaFoldDB" id="W9YBW7"/>
<feature type="region of interest" description="Disordered" evidence="4">
    <location>
        <begin position="1"/>
        <end position="24"/>
    </location>
</feature>
<dbReference type="Gene3D" id="3.40.50.720">
    <property type="entry name" value="NAD(P)-binding Rossmann-like Domain"/>
    <property type="match status" value="1"/>
</dbReference>
<dbReference type="OrthoDB" id="417891at2759"/>
<comment type="caution">
    <text evidence="5">The sequence shown here is derived from an EMBL/GenBank/DDBJ whole genome shotgun (WGS) entry which is preliminary data.</text>
</comment>
<accession>W9YBW7</accession>
<evidence type="ECO:0008006" key="7">
    <source>
        <dbReference type="Google" id="ProtNLM"/>
    </source>
</evidence>
<dbReference type="eggNOG" id="KOG0725">
    <property type="taxonomic scope" value="Eukaryota"/>
</dbReference>
<name>W9YBW7_9EURO</name>
<dbReference type="PRINTS" id="PR00080">
    <property type="entry name" value="SDRFAMILY"/>
</dbReference>